<name>W9VU90_9GAMM</name>
<gene>
    <name evidence="2" type="ORF">D779_3125</name>
</gene>
<protein>
    <submittedName>
        <fullName evidence="2">Uncharacterized protein</fullName>
    </submittedName>
</protein>
<accession>W9VU90</accession>
<dbReference type="Proteomes" id="UP000019460">
    <property type="component" value="Unassembled WGS sequence"/>
</dbReference>
<dbReference type="EMBL" id="AONC01000052">
    <property type="protein sequence ID" value="EXJ13925.1"/>
    <property type="molecule type" value="Genomic_DNA"/>
</dbReference>
<keyword evidence="3" id="KW-1185">Reference proteome</keyword>
<proteinExistence type="predicted"/>
<evidence type="ECO:0000313" key="3">
    <source>
        <dbReference type="Proteomes" id="UP000019460"/>
    </source>
</evidence>
<reference evidence="2 3" key="1">
    <citation type="submission" date="2012-11" db="EMBL/GenBank/DDBJ databases">
        <title>Genome assembly of Thiorhodococcus sp. AK35.</title>
        <authorList>
            <person name="Nupur N."/>
            <person name="Khatri I."/>
            <person name="Subramanian S."/>
            <person name="Pinnaka A."/>
        </authorList>
    </citation>
    <scope>NUCLEOTIDE SEQUENCE [LARGE SCALE GENOMIC DNA]</scope>
    <source>
        <strain evidence="2 3">AK35</strain>
    </source>
</reference>
<sequence>MSKKDPSTHLEADSWWLIARARLEKTERGSPDQAPAGPRGAASLWRARRPAGSGPASAGRDRVRQGRYEPPCGG</sequence>
<evidence type="ECO:0000313" key="2">
    <source>
        <dbReference type="EMBL" id="EXJ13925.1"/>
    </source>
</evidence>
<dbReference type="OrthoDB" id="9983953at2"/>
<dbReference type="RefSeq" id="WP_157726431.1">
    <property type="nucleotide sequence ID" value="NZ_AONC01000052.1"/>
</dbReference>
<feature type="region of interest" description="Disordered" evidence="1">
    <location>
        <begin position="26"/>
        <end position="74"/>
    </location>
</feature>
<evidence type="ECO:0000256" key="1">
    <source>
        <dbReference type="SAM" id="MobiDB-lite"/>
    </source>
</evidence>
<organism evidence="2 3">
    <name type="scientific">Imhoffiella purpurea</name>
    <dbReference type="NCBI Taxonomy" id="1249627"/>
    <lineage>
        <taxon>Bacteria</taxon>
        <taxon>Pseudomonadati</taxon>
        <taxon>Pseudomonadota</taxon>
        <taxon>Gammaproteobacteria</taxon>
        <taxon>Chromatiales</taxon>
        <taxon>Chromatiaceae</taxon>
        <taxon>Imhoffiella</taxon>
    </lineage>
</organism>
<dbReference type="AlphaFoldDB" id="W9VU90"/>
<comment type="caution">
    <text evidence="2">The sequence shown here is derived from an EMBL/GenBank/DDBJ whole genome shotgun (WGS) entry which is preliminary data.</text>
</comment>
<dbReference type="STRING" id="1249627.D779_3125"/>